<dbReference type="Pfam" id="PF12906">
    <property type="entry name" value="RINGv"/>
    <property type="match status" value="1"/>
</dbReference>
<evidence type="ECO:0008006" key="11">
    <source>
        <dbReference type="Google" id="ProtNLM"/>
    </source>
</evidence>
<dbReference type="Proteomes" id="UP001454036">
    <property type="component" value="Unassembled WGS sequence"/>
</dbReference>
<keyword evidence="1" id="KW-0479">Metal-binding</keyword>
<keyword evidence="10" id="KW-1185">Reference proteome</keyword>
<dbReference type="EMBL" id="BAABME010006507">
    <property type="protein sequence ID" value="GAA0168555.1"/>
    <property type="molecule type" value="Genomic_DNA"/>
</dbReference>
<sequence length="431" mass="47746">MEESRGSGAMANAVSGSHHLFPPLPHYQADHSNIRSMDAVVNPCIDAGHNDLSHNVPPRFPGNGNSPNREDLLYGASVPTSSSGARALEALGVSFKKKKVFPTDNERCSLLSSDSRTAPGSPVVPNFLAALPWKRCTSLPVASASNLTPSYSVPPPSRYGEQQTQILSESQAIISRSYSVPEKSVLIVRSASMASRGEQISDSDQSTPAPEEDQKIPEEEAVCRICFDELEEGNMLKMECSCKGDLRLVHEACAVKWFSMRGNKNCEVCGQEVLNLPVTLLRISSSIRREYRPEQNQLNVTPEQTSIWQDFIVLVLISTICYFFFLEQLLVHDFRSHALLIAAPFSFALALLTSVFAVILAIREYIWTYAALEFALIATILHLFYTTFHLPVIYSIMLSTVLGFVVTMCVNYMYIVYFSWRVQVSSGSNVV</sequence>
<feature type="transmembrane region" description="Helical" evidence="6">
    <location>
        <begin position="307"/>
        <end position="326"/>
    </location>
</feature>
<keyword evidence="2 4" id="KW-0863">Zinc-finger</keyword>
<feature type="transmembrane region" description="Helical" evidence="6">
    <location>
        <begin position="366"/>
        <end position="385"/>
    </location>
</feature>
<feature type="compositionally biased region" description="Polar residues" evidence="5">
    <location>
        <begin position="198"/>
        <end position="208"/>
    </location>
</feature>
<dbReference type="PROSITE" id="PS50089">
    <property type="entry name" value="ZF_RING_2"/>
    <property type="match status" value="1"/>
</dbReference>
<proteinExistence type="predicted"/>
<reference evidence="9 10" key="1">
    <citation type="submission" date="2024-01" db="EMBL/GenBank/DDBJ databases">
        <title>The complete chloroplast genome sequence of Lithospermum erythrorhizon: insights into the phylogenetic relationship among Boraginaceae species and the maternal lineages of purple gromwells.</title>
        <authorList>
            <person name="Okada T."/>
            <person name="Watanabe K."/>
        </authorList>
    </citation>
    <scope>NUCLEOTIDE SEQUENCE [LARGE SCALE GENOMIC DNA]</scope>
</reference>
<dbReference type="InterPro" id="IPR001841">
    <property type="entry name" value="Znf_RING"/>
</dbReference>
<evidence type="ECO:0000259" key="8">
    <source>
        <dbReference type="PROSITE" id="PS51292"/>
    </source>
</evidence>
<organism evidence="9 10">
    <name type="scientific">Lithospermum erythrorhizon</name>
    <name type="common">Purple gromwell</name>
    <name type="synonym">Lithospermum officinale var. erythrorhizon</name>
    <dbReference type="NCBI Taxonomy" id="34254"/>
    <lineage>
        <taxon>Eukaryota</taxon>
        <taxon>Viridiplantae</taxon>
        <taxon>Streptophyta</taxon>
        <taxon>Embryophyta</taxon>
        <taxon>Tracheophyta</taxon>
        <taxon>Spermatophyta</taxon>
        <taxon>Magnoliopsida</taxon>
        <taxon>eudicotyledons</taxon>
        <taxon>Gunneridae</taxon>
        <taxon>Pentapetalae</taxon>
        <taxon>asterids</taxon>
        <taxon>lamiids</taxon>
        <taxon>Boraginales</taxon>
        <taxon>Boraginaceae</taxon>
        <taxon>Boraginoideae</taxon>
        <taxon>Lithospermeae</taxon>
        <taxon>Lithospermum</taxon>
    </lineage>
</organism>
<evidence type="ECO:0000259" key="7">
    <source>
        <dbReference type="PROSITE" id="PS50089"/>
    </source>
</evidence>
<dbReference type="PANTHER" id="PTHR46158">
    <property type="entry name" value="OS02G0165000 PROTEIN"/>
    <property type="match status" value="1"/>
</dbReference>
<keyword evidence="6" id="KW-0812">Transmembrane</keyword>
<protein>
    <recommendedName>
        <fullName evidence="11">RING-CH-type domain-containing protein</fullName>
    </recommendedName>
</protein>
<keyword evidence="6" id="KW-0472">Membrane</keyword>
<dbReference type="InterPro" id="IPR011016">
    <property type="entry name" value="Znf_RING-CH"/>
</dbReference>
<accession>A0AAV3QY93</accession>
<evidence type="ECO:0000313" key="10">
    <source>
        <dbReference type="Proteomes" id="UP001454036"/>
    </source>
</evidence>
<gene>
    <name evidence="9" type="ORF">LIER_23244</name>
</gene>
<evidence type="ECO:0000256" key="2">
    <source>
        <dbReference type="ARBA" id="ARBA00022771"/>
    </source>
</evidence>
<evidence type="ECO:0000256" key="3">
    <source>
        <dbReference type="ARBA" id="ARBA00022833"/>
    </source>
</evidence>
<feature type="transmembrane region" description="Helical" evidence="6">
    <location>
        <begin position="392"/>
        <end position="415"/>
    </location>
</feature>
<evidence type="ECO:0000256" key="5">
    <source>
        <dbReference type="SAM" id="MobiDB-lite"/>
    </source>
</evidence>
<feature type="domain" description="RING-CH-type" evidence="8">
    <location>
        <begin position="215"/>
        <end position="276"/>
    </location>
</feature>
<feature type="transmembrane region" description="Helical" evidence="6">
    <location>
        <begin position="338"/>
        <end position="360"/>
    </location>
</feature>
<dbReference type="SUPFAM" id="SSF57850">
    <property type="entry name" value="RING/U-box"/>
    <property type="match status" value="1"/>
</dbReference>
<name>A0AAV3QY93_LITER</name>
<keyword evidence="3" id="KW-0862">Zinc</keyword>
<evidence type="ECO:0000313" key="9">
    <source>
        <dbReference type="EMBL" id="GAA0168555.1"/>
    </source>
</evidence>
<comment type="caution">
    <text evidence="9">The sequence shown here is derived from an EMBL/GenBank/DDBJ whole genome shotgun (WGS) entry which is preliminary data.</text>
</comment>
<dbReference type="PROSITE" id="PS51292">
    <property type="entry name" value="ZF_RING_CH"/>
    <property type="match status" value="1"/>
</dbReference>
<feature type="region of interest" description="Disordered" evidence="5">
    <location>
        <begin position="196"/>
        <end position="216"/>
    </location>
</feature>
<dbReference type="SMART" id="SM00744">
    <property type="entry name" value="RINGv"/>
    <property type="match status" value="1"/>
</dbReference>
<dbReference type="AlphaFoldDB" id="A0AAV3QY93"/>
<dbReference type="Gene3D" id="3.30.40.10">
    <property type="entry name" value="Zinc/RING finger domain, C3HC4 (zinc finger)"/>
    <property type="match status" value="1"/>
</dbReference>
<dbReference type="CDD" id="cd16495">
    <property type="entry name" value="RING_CH-C4HC3_MARCH"/>
    <property type="match status" value="1"/>
</dbReference>
<evidence type="ECO:0000256" key="6">
    <source>
        <dbReference type="SAM" id="Phobius"/>
    </source>
</evidence>
<evidence type="ECO:0000256" key="4">
    <source>
        <dbReference type="PROSITE-ProRule" id="PRU00175"/>
    </source>
</evidence>
<evidence type="ECO:0000256" key="1">
    <source>
        <dbReference type="ARBA" id="ARBA00022723"/>
    </source>
</evidence>
<dbReference type="GO" id="GO:0008270">
    <property type="term" value="F:zinc ion binding"/>
    <property type="evidence" value="ECO:0007669"/>
    <property type="project" value="UniProtKB-KW"/>
</dbReference>
<dbReference type="PANTHER" id="PTHR46158:SF11">
    <property type="entry name" value="ZINC FINGER PROTEIN"/>
    <property type="match status" value="1"/>
</dbReference>
<feature type="domain" description="RING-type" evidence="7">
    <location>
        <begin position="223"/>
        <end position="269"/>
    </location>
</feature>
<keyword evidence="6" id="KW-1133">Transmembrane helix</keyword>
<dbReference type="InterPro" id="IPR013083">
    <property type="entry name" value="Znf_RING/FYVE/PHD"/>
</dbReference>